<dbReference type="AlphaFoldDB" id="K0JYD8"/>
<dbReference type="EC" id="3.1.1.-" evidence="4"/>
<dbReference type="PROSITE" id="PS00122">
    <property type="entry name" value="CARBOXYLESTERASE_B_1"/>
    <property type="match status" value="1"/>
</dbReference>
<dbReference type="SUPFAM" id="SSF53474">
    <property type="entry name" value="alpha/beta-Hydrolases"/>
    <property type="match status" value="1"/>
</dbReference>
<sequence length="508" mass="53284">MPHETITVDTAHGRVSGIAEAEFARFQGIPYAAPPTGPNRFGAPVPPRPWSGVLPAHGFGPPAPRPVGGSFDEILSGLDPVPGDGWLNLNVWTPDVTGSSPVLVWIHGGAFLRGSSAGTMYDGAAFAEAGVVLVSFNYRLGVEGFGYVADAPVPANRGLLDQIAALEWVRDNIAGFGGDPDNVTVFGESAGAMSILTLLSLDLGLFHRAIAQSGSAHVVQTAADAALVTGEIALALGVPPTAEGLSGVDTADLVAAQTLVHNLVVGTADAGKYGESTIQTCGMSLVPVVDGDLVRVRPIDAIAAGAGQDVPLVIGTTTEEHRYFVLSQSWEGLPVGAWVQRLAAYGVPDPARFYDQYAEGTTARYPRDTPAEVFSAVMTDRLFRIPSLRVAEARKGHAPTYVYDFGWRTPVPSVGGGALGACHVVELPFVWHTLGASGVDELVADGPVPLADEVNGRWVEFAATGSLESWDEYGDERPVMVFHAERSAVVPDPRGAERALWDGALDPE</sequence>
<dbReference type="EMBL" id="HE804045">
    <property type="protein sequence ID" value="CCH31136.1"/>
    <property type="molecule type" value="Genomic_DNA"/>
</dbReference>
<dbReference type="PATRIC" id="fig|1179773.3.peg.3847"/>
<organism evidence="6 7">
    <name type="scientific">Saccharothrix espanaensis (strain ATCC 51144 / DSM 44229 / JCM 9112 / NBRC 15066 / NRRL 15764)</name>
    <dbReference type="NCBI Taxonomy" id="1179773"/>
    <lineage>
        <taxon>Bacteria</taxon>
        <taxon>Bacillati</taxon>
        <taxon>Actinomycetota</taxon>
        <taxon>Actinomycetes</taxon>
        <taxon>Pseudonocardiales</taxon>
        <taxon>Pseudonocardiaceae</taxon>
        <taxon>Saccharothrix</taxon>
    </lineage>
</organism>
<accession>K0JYD8</accession>
<gene>
    <name evidence="6" type="ordered locus">BN6_38460</name>
</gene>
<name>K0JYD8_SACES</name>
<evidence type="ECO:0000256" key="3">
    <source>
        <dbReference type="ARBA" id="ARBA00022801"/>
    </source>
</evidence>
<keyword evidence="3 4" id="KW-0378">Hydrolase</keyword>
<dbReference type="InterPro" id="IPR002018">
    <property type="entry name" value="CarbesteraseB"/>
</dbReference>
<feature type="domain" description="Carboxylesterase type B" evidence="5">
    <location>
        <begin position="6"/>
        <end position="476"/>
    </location>
</feature>
<dbReference type="InterPro" id="IPR029058">
    <property type="entry name" value="AB_hydrolase_fold"/>
</dbReference>
<dbReference type="Pfam" id="PF00135">
    <property type="entry name" value="COesterase"/>
    <property type="match status" value="1"/>
</dbReference>
<dbReference type="Proteomes" id="UP000006281">
    <property type="component" value="Chromosome"/>
</dbReference>
<proteinExistence type="inferred from homology"/>
<dbReference type="STRING" id="1179773.BN6_38460"/>
<dbReference type="InterPro" id="IPR002168">
    <property type="entry name" value="Lipase_GDXG_HIS_AS"/>
</dbReference>
<dbReference type="PANTHER" id="PTHR11559">
    <property type="entry name" value="CARBOXYLESTERASE"/>
    <property type="match status" value="1"/>
</dbReference>
<dbReference type="HOGENOM" id="CLU_006586_16_4_11"/>
<dbReference type="ESTHER" id="saces-k0jyd8">
    <property type="family name" value="Carb_B_Bacteria"/>
</dbReference>
<dbReference type="KEGG" id="sesp:BN6_38460"/>
<evidence type="ECO:0000313" key="7">
    <source>
        <dbReference type="Proteomes" id="UP000006281"/>
    </source>
</evidence>
<dbReference type="GO" id="GO:0016787">
    <property type="term" value="F:hydrolase activity"/>
    <property type="evidence" value="ECO:0007669"/>
    <property type="project" value="UniProtKB-KW"/>
</dbReference>
<dbReference type="PROSITE" id="PS01173">
    <property type="entry name" value="LIPASE_GDXG_HIS"/>
    <property type="match status" value="1"/>
</dbReference>
<evidence type="ECO:0000256" key="2">
    <source>
        <dbReference type="ARBA" id="ARBA00010515"/>
    </source>
</evidence>
<comment type="similarity">
    <text evidence="1 4">Belongs to the type-B carboxylesterase/lipase family.</text>
</comment>
<evidence type="ECO:0000259" key="5">
    <source>
        <dbReference type="Pfam" id="PF00135"/>
    </source>
</evidence>
<evidence type="ECO:0000313" key="6">
    <source>
        <dbReference type="EMBL" id="CCH31136.1"/>
    </source>
</evidence>
<dbReference type="InterPro" id="IPR019826">
    <property type="entry name" value="Carboxylesterase_B_AS"/>
</dbReference>
<dbReference type="BioCyc" id="SESP1179773:BN6_RS18620-MONOMER"/>
<evidence type="ECO:0000256" key="1">
    <source>
        <dbReference type="ARBA" id="ARBA00005964"/>
    </source>
</evidence>
<protein>
    <recommendedName>
        <fullName evidence="4">Carboxylic ester hydrolase</fullName>
        <ecNumber evidence="4">3.1.1.-</ecNumber>
    </recommendedName>
</protein>
<evidence type="ECO:0000256" key="4">
    <source>
        <dbReference type="RuleBase" id="RU361235"/>
    </source>
</evidence>
<reference evidence="6 7" key="1">
    <citation type="journal article" date="2012" name="BMC Genomics">
        <title>Complete genome sequence of Saccharothrix espanaensis DSM 44229T and comparison to the other completely sequenced Pseudonocardiaceae.</title>
        <authorList>
            <person name="Strobel T."/>
            <person name="Al-Dilaimi A."/>
            <person name="Blom J."/>
            <person name="Gessner A."/>
            <person name="Kalinowski J."/>
            <person name="Luzhetska M."/>
            <person name="Puhler A."/>
            <person name="Szczepanowski R."/>
            <person name="Bechthold A."/>
            <person name="Ruckert C."/>
        </authorList>
    </citation>
    <scope>NUCLEOTIDE SEQUENCE [LARGE SCALE GENOMIC DNA]</scope>
    <source>
        <strain evidence="7">ATCC 51144 / DSM 44229 / JCM 9112 / NBRC 15066 / NRRL 15764</strain>
    </source>
</reference>
<dbReference type="Gene3D" id="3.40.50.1820">
    <property type="entry name" value="alpha/beta hydrolase"/>
    <property type="match status" value="1"/>
</dbReference>
<comment type="similarity">
    <text evidence="2">Belongs to the 'GDXG' lipolytic enzyme family.</text>
</comment>
<keyword evidence="7" id="KW-1185">Reference proteome</keyword>
<dbReference type="InterPro" id="IPR050309">
    <property type="entry name" value="Type-B_Carboxylest/Lipase"/>
</dbReference>
<dbReference type="eggNOG" id="COG2272">
    <property type="taxonomic scope" value="Bacteria"/>
</dbReference>